<evidence type="ECO:0000313" key="4">
    <source>
        <dbReference type="Proteomes" id="UP000235114"/>
    </source>
</evidence>
<evidence type="ECO:0000313" key="1">
    <source>
        <dbReference type="EMBL" id="PLR84653.1"/>
    </source>
</evidence>
<reference evidence="2 4" key="2">
    <citation type="submission" date="2017-12" db="EMBL/GenBank/DDBJ databases">
        <title>Comparative Functional Genomics of Dry Heat Resistant strains isolated from the Viking Spacecraft.</title>
        <authorList>
            <person name="Seuylemezian A."/>
            <person name="Cooper K."/>
            <person name="Vaishampayan P."/>
        </authorList>
    </citation>
    <scope>NUCLEOTIDE SEQUENCE [LARGE SCALE GENOMIC DNA]</scope>
    <source>
        <strain evidence="2 4">ATCC 29669</strain>
    </source>
</reference>
<reference evidence="1 3" key="1">
    <citation type="submission" date="2017-11" db="EMBL/GenBank/DDBJ databases">
        <title>Comparitive Functional Genomics of Dry Heat Resistant strains isolated from the Viking Spacecraft.</title>
        <authorList>
            <person name="Seuylemezian A."/>
            <person name="Cooper K."/>
            <person name="Vaishampayan P."/>
        </authorList>
    </citation>
    <scope>NUCLEOTIDE SEQUENCE [LARGE SCALE GENOMIC DNA]</scope>
    <source>
        <strain evidence="1 3">M4.6</strain>
    </source>
</reference>
<keyword evidence="4" id="KW-1185">Reference proteome</keyword>
<dbReference type="OrthoDB" id="2660402at2"/>
<evidence type="ECO:0000313" key="3">
    <source>
        <dbReference type="Proteomes" id="UP000234951"/>
    </source>
</evidence>
<comment type="caution">
    <text evidence="1">The sequence shown here is derived from an EMBL/GenBank/DDBJ whole genome shotgun (WGS) entry which is preliminary data.</text>
</comment>
<dbReference type="EMBL" id="PGVA01000012">
    <property type="protein sequence ID" value="PLR84653.1"/>
    <property type="molecule type" value="Genomic_DNA"/>
</dbReference>
<sequence length="69" mass="8287">MDKDQKREALLNMLDSEGWKLVEKYIADRIEDHEKQLLHCPLDDVTKHRERHQALMLVIDYIKKNSEVN</sequence>
<organism evidence="1 3">
    <name type="scientific">Bacillus canaveralius</name>
    <dbReference type="NCBI Taxonomy" id="1403243"/>
    <lineage>
        <taxon>Bacteria</taxon>
        <taxon>Bacillati</taxon>
        <taxon>Bacillota</taxon>
        <taxon>Bacilli</taxon>
        <taxon>Bacillales</taxon>
        <taxon>Bacillaceae</taxon>
        <taxon>Bacillus</taxon>
    </lineage>
</organism>
<proteinExistence type="predicted"/>
<gene>
    <name evidence="1" type="ORF">CU635_06165</name>
    <name evidence="2" type="ORF">CVD25_01055</name>
</gene>
<dbReference type="Proteomes" id="UP000234951">
    <property type="component" value="Unassembled WGS sequence"/>
</dbReference>
<name>A0A2N5GPM1_9BACI</name>
<dbReference type="AlphaFoldDB" id="A0A2N5GPM1"/>
<protein>
    <submittedName>
        <fullName evidence="1">Uncharacterized protein</fullName>
    </submittedName>
</protein>
<dbReference type="RefSeq" id="WP_101576302.1">
    <property type="nucleotide sequence ID" value="NZ_PGVA01000012.1"/>
</dbReference>
<accession>A0A2N5GPM1</accession>
<dbReference type="Proteomes" id="UP000235114">
    <property type="component" value="Unassembled WGS sequence"/>
</dbReference>
<evidence type="ECO:0000313" key="2">
    <source>
        <dbReference type="EMBL" id="PLS00805.1"/>
    </source>
</evidence>
<dbReference type="EMBL" id="PGVD01000003">
    <property type="protein sequence ID" value="PLS00805.1"/>
    <property type="molecule type" value="Genomic_DNA"/>
</dbReference>